<dbReference type="GO" id="GO:0061630">
    <property type="term" value="F:ubiquitin protein ligase activity"/>
    <property type="evidence" value="ECO:0007669"/>
    <property type="project" value="UniProtKB-EC"/>
</dbReference>
<evidence type="ECO:0000259" key="7">
    <source>
        <dbReference type="PROSITE" id="PS50089"/>
    </source>
</evidence>
<dbReference type="GO" id="GO:0016567">
    <property type="term" value="P:protein ubiquitination"/>
    <property type="evidence" value="ECO:0007669"/>
    <property type="project" value="TreeGrafter"/>
</dbReference>
<dbReference type="SMART" id="SM00184">
    <property type="entry name" value="RING"/>
    <property type="match status" value="1"/>
</dbReference>
<dbReference type="GO" id="GO:0008270">
    <property type="term" value="F:zinc ion binding"/>
    <property type="evidence" value="ECO:0007669"/>
    <property type="project" value="UniProtKB-KW"/>
</dbReference>
<comment type="caution">
    <text evidence="8">The sequence shown here is derived from an EMBL/GenBank/DDBJ whole genome shotgun (WGS) entry which is preliminary data.</text>
</comment>
<evidence type="ECO:0000256" key="6">
    <source>
        <dbReference type="PROSITE-ProRule" id="PRU00175"/>
    </source>
</evidence>
<keyword evidence="5" id="KW-0862">Zinc</keyword>
<dbReference type="EC" id="2.3.2.27" evidence="2"/>
<dbReference type="PROSITE" id="PS50089">
    <property type="entry name" value="ZF_RING_2"/>
    <property type="match status" value="1"/>
</dbReference>
<name>A0A8T2YQY8_POPDE</name>
<dbReference type="GO" id="GO:0005737">
    <property type="term" value="C:cytoplasm"/>
    <property type="evidence" value="ECO:0007669"/>
    <property type="project" value="TreeGrafter"/>
</dbReference>
<reference evidence="8" key="1">
    <citation type="journal article" date="2021" name="J. Hered.">
        <title>Genome Assembly of Salicaceae Populus deltoides (Eastern Cottonwood) I-69 Based on Nanopore Sequencing and Hi-C Technologies.</title>
        <authorList>
            <person name="Bai S."/>
            <person name="Wu H."/>
            <person name="Zhang J."/>
            <person name="Pan Z."/>
            <person name="Zhao W."/>
            <person name="Li Z."/>
            <person name="Tong C."/>
        </authorList>
    </citation>
    <scope>NUCLEOTIDE SEQUENCE</scope>
    <source>
        <tissue evidence="8">Leaf</tissue>
    </source>
</reference>
<sequence length="229" mass="25907">MAIWIKYSSCVNFKPQENHQESQRHMINGQPLHEEDSMLRVLFSLYKFYFLGNLTGGSMFTTRPVKINSKETCIPITSSLVDDHDQEFKEILTVMGVPGRKQSKILRKMASLARSKGTFSGVFMEVELLVGTYQEITEADIARAERGWSMDIEAGQIPATKSSIDALERVVFDGSSSTRDCTVCMEEIEAGRAATRMPCSHVYHSDCIVQWLRTSYSCPLCRYHMPGEL</sequence>
<dbReference type="FunFam" id="3.30.40.10:FF:000781">
    <property type="entry name" value="Uncharacterized protein"/>
    <property type="match status" value="1"/>
</dbReference>
<evidence type="ECO:0000256" key="1">
    <source>
        <dbReference type="ARBA" id="ARBA00000900"/>
    </source>
</evidence>
<gene>
    <name evidence="8" type="ORF">H0E87_009951</name>
</gene>
<keyword evidence="9" id="KW-1185">Reference proteome</keyword>
<proteinExistence type="predicted"/>
<dbReference type="InterPro" id="IPR013083">
    <property type="entry name" value="Znf_RING/FYVE/PHD"/>
</dbReference>
<dbReference type="Gene3D" id="3.30.40.10">
    <property type="entry name" value="Zinc/RING finger domain, C3HC4 (zinc finger)"/>
    <property type="match status" value="1"/>
</dbReference>
<dbReference type="Proteomes" id="UP000807159">
    <property type="component" value="Chromosome 5"/>
</dbReference>
<organism evidence="8 9">
    <name type="scientific">Populus deltoides</name>
    <name type="common">Eastern poplar</name>
    <name type="synonym">Eastern cottonwood</name>
    <dbReference type="NCBI Taxonomy" id="3696"/>
    <lineage>
        <taxon>Eukaryota</taxon>
        <taxon>Viridiplantae</taxon>
        <taxon>Streptophyta</taxon>
        <taxon>Embryophyta</taxon>
        <taxon>Tracheophyta</taxon>
        <taxon>Spermatophyta</taxon>
        <taxon>Magnoliopsida</taxon>
        <taxon>eudicotyledons</taxon>
        <taxon>Gunneridae</taxon>
        <taxon>Pentapetalae</taxon>
        <taxon>rosids</taxon>
        <taxon>fabids</taxon>
        <taxon>Malpighiales</taxon>
        <taxon>Salicaceae</taxon>
        <taxon>Saliceae</taxon>
        <taxon>Populus</taxon>
    </lineage>
</organism>
<dbReference type="PANTHER" id="PTHR15710:SF229">
    <property type="entry name" value="E3 UBIQUITIN-PROTEIN LIGASE RNF181-LIKE"/>
    <property type="match status" value="1"/>
</dbReference>
<evidence type="ECO:0000256" key="4">
    <source>
        <dbReference type="ARBA" id="ARBA00022771"/>
    </source>
</evidence>
<evidence type="ECO:0000313" key="8">
    <source>
        <dbReference type="EMBL" id="KAH8507598.1"/>
    </source>
</evidence>
<protein>
    <recommendedName>
        <fullName evidence="2">RING-type E3 ubiquitin transferase</fullName>
        <ecNumber evidence="2">2.3.2.27</ecNumber>
    </recommendedName>
</protein>
<accession>A0A8T2YQY8</accession>
<keyword evidence="3" id="KW-0479">Metal-binding</keyword>
<keyword evidence="4 6" id="KW-0863">Zinc-finger</keyword>
<comment type="catalytic activity">
    <reaction evidence="1">
        <text>S-ubiquitinyl-[E2 ubiquitin-conjugating enzyme]-L-cysteine + [acceptor protein]-L-lysine = [E2 ubiquitin-conjugating enzyme]-L-cysteine + N(6)-ubiquitinyl-[acceptor protein]-L-lysine.</text>
        <dbReference type="EC" id="2.3.2.27"/>
    </reaction>
</comment>
<dbReference type="PANTHER" id="PTHR15710">
    <property type="entry name" value="E3 UBIQUITIN-PROTEIN LIGASE PRAJA"/>
    <property type="match status" value="1"/>
</dbReference>
<evidence type="ECO:0000256" key="5">
    <source>
        <dbReference type="ARBA" id="ARBA00022833"/>
    </source>
</evidence>
<evidence type="ECO:0000256" key="2">
    <source>
        <dbReference type="ARBA" id="ARBA00012483"/>
    </source>
</evidence>
<dbReference type="EMBL" id="JACEGQ020000005">
    <property type="protein sequence ID" value="KAH8507598.1"/>
    <property type="molecule type" value="Genomic_DNA"/>
</dbReference>
<feature type="domain" description="RING-type" evidence="7">
    <location>
        <begin position="181"/>
        <end position="222"/>
    </location>
</feature>
<evidence type="ECO:0000313" key="9">
    <source>
        <dbReference type="Proteomes" id="UP000807159"/>
    </source>
</evidence>
<evidence type="ECO:0000256" key="3">
    <source>
        <dbReference type="ARBA" id="ARBA00022723"/>
    </source>
</evidence>
<dbReference type="InterPro" id="IPR001841">
    <property type="entry name" value="Znf_RING"/>
</dbReference>
<dbReference type="SUPFAM" id="SSF57850">
    <property type="entry name" value="RING/U-box"/>
    <property type="match status" value="1"/>
</dbReference>
<dbReference type="AlphaFoldDB" id="A0A8T2YQY8"/>
<dbReference type="CDD" id="cd16454">
    <property type="entry name" value="RING-H2_PA-TM-RING"/>
    <property type="match status" value="1"/>
</dbReference>
<dbReference type="Pfam" id="PF13639">
    <property type="entry name" value="zf-RING_2"/>
    <property type="match status" value="1"/>
</dbReference>